<name>A0A0V8DVE4_LACLL</name>
<accession>A0A0V8DVE4</accession>
<dbReference type="SUPFAM" id="SSF103491">
    <property type="entry name" value="Preprotein translocase SecY subunit"/>
    <property type="match status" value="1"/>
</dbReference>
<feature type="transmembrane region" description="Helical" evidence="1">
    <location>
        <begin position="12"/>
        <end position="33"/>
    </location>
</feature>
<feature type="transmembrane region" description="Helical" evidence="1">
    <location>
        <begin position="166"/>
        <end position="183"/>
    </location>
</feature>
<feature type="transmembrane region" description="Helical" evidence="1">
    <location>
        <begin position="129"/>
        <end position="154"/>
    </location>
</feature>
<keyword evidence="1" id="KW-0472">Membrane</keyword>
<keyword evidence="1" id="KW-1133">Transmembrane helix</keyword>
<feature type="transmembrane region" description="Helical" evidence="1">
    <location>
        <begin position="368"/>
        <end position="385"/>
    </location>
</feature>
<dbReference type="Proteomes" id="UP000053719">
    <property type="component" value="Unassembled WGS sequence"/>
</dbReference>
<dbReference type="PATRIC" id="fig|1360.114.peg.1833"/>
<feature type="transmembrane region" description="Helical" evidence="1">
    <location>
        <begin position="335"/>
        <end position="356"/>
    </location>
</feature>
<evidence type="ECO:0000313" key="3">
    <source>
        <dbReference type="Proteomes" id="UP000053719"/>
    </source>
</evidence>
<organism evidence="2 3">
    <name type="scientific">Lactococcus lactis subsp. lactis</name>
    <name type="common">Streptococcus lactis</name>
    <dbReference type="NCBI Taxonomy" id="1360"/>
    <lineage>
        <taxon>Bacteria</taxon>
        <taxon>Bacillati</taxon>
        <taxon>Bacillota</taxon>
        <taxon>Bacilli</taxon>
        <taxon>Lactobacillales</taxon>
        <taxon>Streptococcaceae</taxon>
        <taxon>Lactococcus</taxon>
    </lineage>
</organism>
<protein>
    <submittedName>
        <fullName evidence="2">Preprotein translocase secY subunit</fullName>
    </submittedName>
</protein>
<dbReference type="PIRSF" id="PIRSF004557">
    <property type="entry name" value="SecY"/>
    <property type="match status" value="1"/>
</dbReference>
<evidence type="ECO:0000256" key="1">
    <source>
        <dbReference type="SAM" id="Phobius"/>
    </source>
</evidence>
<dbReference type="Gene3D" id="1.10.3370.10">
    <property type="entry name" value="SecY subunit domain"/>
    <property type="match status" value="1"/>
</dbReference>
<proteinExistence type="predicted"/>
<comment type="caution">
    <text evidence="2">The sequence shown here is derived from an EMBL/GenBank/DDBJ whole genome shotgun (WGS) entry which is preliminary data.</text>
</comment>
<evidence type="ECO:0000313" key="2">
    <source>
        <dbReference type="EMBL" id="KSU17523.1"/>
    </source>
</evidence>
<dbReference type="InterPro" id="IPR023201">
    <property type="entry name" value="SecY_dom_sf"/>
</dbReference>
<dbReference type="Pfam" id="PF00344">
    <property type="entry name" value="SecY"/>
    <property type="match status" value="1"/>
</dbReference>
<feature type="transmembrane region" description="Helical" evidence="1">
    <location>
        <begin position="195"/>
        <end position="215"/>
    </location>
</feature>
<feature type="transmembrane region" description="Helical" evidence="1">
    <location>
        <begin position="280"/>
        <end position="302"/>
    </location>
</feature>
<gene>
    <name evidence="2" type="ORF">M20_2673</name>
</gene>
<sequence>MKEYSELIKKGSFTIIALLFFYIGQGIPLPGYLVNFKLPQGSFTLERLLSLTTGGLFSSPTLFALGLGPYMTVSILFSVIFFANRNLSSQISQEQRGRLEIIGIFFMSILQGIPLAFNLKNSVIPKISFLSSLNIFLFTVLCFVVGALLISWLASLNIIYGLGGPFVLLLPGIIRGITGSLGANYRSILVHFDRLIPFIFISIIFVGITIAIYSAEYRFEIQRIGIDKYSKEAYIGFRILIAGSLPLMFATTLMYFPYYLMQLFNYENDAVLALFNTAKLNGILMYGLILYLLGILFSFINIMPEQLSDDLKESGDYILEIKPGEETKRYISRRVWGVSLIGGLYLPLIVTIPLLVGLITGHTSISNLSNYFTMLFVLVVIYDNLQQDVVFLFYKNNYELFGNNRRNFK</sequence>
<feature type="transmembrane region" description="Helical" evidence="1">
    <location>
        <begin position="99"/>
        <end position="117"/>
    </location>
</feature>
<dbReference type="GO" id="GO:0015031">
    <property type="term" value="P:protein transport"/>
    <property type="evidence" value="ECO:0007669"/>
    <property type="project" value="InterPro"/>
</dbReference>
<keyword evidence="1" id="KW-0812">Transmembrane</keyword>
<dbReference type="GO" id="GO:0016020">
    <property type="term" value="C:membrane"/>
    <property type="evidence" value="ECO:0007669"/>
    <property type="project" value="InterPro"/>
</dbReference>
<dbReference type="InterPro" id="IPR002208">
    <property type="entry name" value="SecY/SEC61-alpha"/>
</dbReference>
<dbReference type="EMBL" id="LKLU01000147">
    <property type="protein sequence ID" value="KSU17523.1"/>
    <property type="molecule type" value="Genomic_DNA"/>
</dbReference>
<reference evidence="3" key="1">
    <citation type="submission" date="2015-10" db="EMBL/GenBank/DDBJ databases">
        <title>Draft Genome Sequences of 11 Lactococcus lactis subspecies cremoris strains.</title>
        <authorList>
            <person name="Wels M."/>
            <person name="Backus L."/>
            <person name="Boekhorst J."/>
            <person name="Dijkstra A."/>
            <person name="Beerthuizen M."/>
            <person name="Kelly W."/>
            <person name="Siezen R."/>
            <person name="Bachmann H."/>
            <person name="Van Hijum S."/>
        </authorList>
    </citation>
    <scope>NUCLEOTIDE SEQUENCE [LARGE SCALE GENOMIC DNA]</scope>
    <source>
        <strain evidence="3">M20</strain>
    </source>
</reference>
<feature type="transmembrane region" description="Helical" evidence="1">
    <location>
        <begin position="67"/>
        <end position="87"/>
    </location>
</feature>
<dbReference type="PRINTS" id="PR00303">
    <property type="entry name" value="SECYTRNLCASE"/>
</dbReference>
<dbReference type="AlphaFoldDB" id="A0A0V8DVE4"/>
<feature type="transmembrane region" description="Helical" evidence="1">
    <location>
        <begin position="235"/>
        <end position="260"/>
    </location>
</feature>
<dbReference type="RefSeq" id="WP_081041176.1">
    <property type="nucleotide sequence ID" value="NZ_LKLU01000147.1"/>
</dbReference>